<dbReference type="InterPro" id="IPR002347">
    <property type="entry name" value="SDR_fam"/>
</dbReference>
<dbReference type="GO" id="GO:0006406">
    <property type="term" value="P:mRNA export from nucleus"/>
    <property type="evidence" value="ECO:0007669"/>
    <property type="project" value="InterPro"/>
</dbReference>
<reference evidence="6 7" key="1">
    <citation type="journal article" date="2012" name="PLoS Pathog.">
        <title>Diverse lifestyles and strategies of plant pathogenesis encoded in the genomes of eighteen Dothideomycetes fungi.</title>
        <authorList>
            <person name="Ohm R.A."/>
            <person name="Feau N."/>
            <person name="Henrissat B."/>
            <person name="Schoch C.L."/>
            <person name="Horwitz B.A."/>
            <person name="Barry K.W."/>
            <person name="Condon B.J."/>
            <person name="Copeland A.C."/>
            <person name="Dhillon B."/>
            <person name="Glaser F."/>
            <person name="Hesse C.N."/>
            <person name="Kosti I."/>
            <person name="LaButti K."/>
            <person name="Lindquist E.A."/>
            <person name="Lucas S."/>
            <person name="Salamov A.A."/>
            <person name="Bradshaw R.E."/>
            <person name="Ciuffetti L."/>
            <person name="Hamelin R.C."/>
            <person name="Kema G.H.J."/>
            <person name="Lawrence C."/>
            <person name="Scott J.A."/>
            <person name="Spatafora J.W."/>
            <person name="Turgeon B.G."/>
            <person name="de Wit P.J.G.M."/>
            <person name="Zhong S."/>
            <person name="Goodwin S.B."/>
            <person name="Grigoriev I.V."/>
        </authorList>
    </citation>
    <scope>NUCLEOTIDE SEQUENCE [LARGE SCALE GENOMIC DNA]</scope>
    <source>
        <strain evidence="7">ND90Pr / ATCC 201652</strain>
    </source>
</reference>
<feature type="repeat" description="WD" evidence="5">
    <location>
        <begin position="208"/>
        <end position="249"/>
    </location>
</feature>
<dbReference type="GO" id="GO:0000445">
    <property type="term" value="C:THO complex part of transcription export complex"/>
    <property type="evidence" value="ECO:0007669"/>
    <property type="project" value="TreeGrafter"/>
</dbReference>
<dbReference type="SUPFAM" id="SSF50978">
    <property type="entry name" value="WD40 repeat-like"/>
    <property type="match status" value="1"/>
</dbReference>
<sequence>MPPPVRARPIKKDDFETVFKKLKTSVYQDSVRPAAVSSSHYIRSISWNASGTFIATGAADKTLRIWNPEKTNVKNSTELRTPNVPPLTNLERVSFHPINENELASCGTDGMVRFWDIRSKASVGEVKVGEQPFTLAWTPDGNEIVVGRKDNLLVNVDRAALSIISEHRQPLQTNQCVFDWSGNHLYSTAGDGSVRLLRYPSFENALTLNAHTSACYAVSMSPSGEYLAAGGGDALVSLWDTQEWICVRTLELTGGLVKSVDFSFDGSYITAGSDDKEEKKIRIAHVESGETVHTIDVPTPAAHVAWHPCRYILAYSADNLGLKILPFSTSLKRLQYSRIRLVTMDVTAPIQPNSLFSAKGLVVVITGGGSGLGLAIASALYQNGAEKVYILGRRQDVLRNAISNLQSDIAYKPHSTSVLNDIVCDVTDLDSVKAAAEHIKKDVGYVDVLINNAGVLGPRNGQDIYKASSIHELADAMTSDYDGWASAMAINTQSVIGVSATFLPLLEAANTRRGWAPGKVTGTGNPRARDTAKLAEHGIDADDDRMAHIITVASVASYMRWVSAGLAYNASKSAAAHLGKMMATFLAEWGVRSNVVCPGPYPSDMTAGITPVYGTSQIPQGRMGGLNDIAGLMLFLVGKGGAYVNGVAQLTDGGRAGVFPATY</sequence>
<accession>M2S7T5</accession>
<name>M2S7T5_COCSN</name>
<dbReference type="Gene3D" id="2.130.10.10">
    <property type="entry name" value="YVTN repeat-like/Quinoprotein amine dehydrogenase"/>
    <property type="match status" value="2"/>
</dbReference>
<dbReference type="InterPro" id="IPR015943">
    <property type="entry name" value="WD40/YVTN_repeat-like_dom_sf"/>
</dbReference>
<dbReference type="InterPro" id="IPR001680">
    <property type="entry name" value="WD40_rpt"/>
</dbReference>
<dbReference type="InterPro" id="IPR036291">
    <property type="entry name" value="NAD(P)-bd_dom_sf"/>
</dbReference>
<dbReference type="SMART" id="SM00320">
    <property type="entry name" value="WD40"/>
    <property type="match status" value="6"/>
</dbReference>
<evidence type="ECO:0000256" key="3">
    <source>
        <dbReference type="ARBA" id="ARBA00022857"/>
    </source>
</evidence>
<dbReference type="Pfam" id="PF13561">
    <property type="entry name" value="adh_short_C2"/>
    <property type="match status" value="1"/>
</dbReference>
<evidence type="ECO:0000313" key="6">
    <source>
        <dbReference type="EMBL" id="EMD58455.1"/>
    </source>
</evidence>
<dbReference type="Pfam" id="PF00106">
    <property type="entry name" value="adh_short"/>
    <property type="match status" value="1"/>
</dbReference>
<dbReference type="GeneID" id="19129865"/>
<keyword evidence="7" id="KW-1185">Reference proteome</keyword>
<evidence type="ECO:0000256" key="2">
    <source>
        <dbReference type="ARBA" id="ARBA00022737"/>
    </source>
</evidence>
<dbReference type="KEGG" id="bsc:COCSADRAFT_103777"/>
<keyword evidence="2" id="KW-0677">Repeat</keyword>
<feature type="repeat" description="WD" evidence="5">
    <location>
        <begin position="103"/>
        <end position="125"/>
    </location>
</feature>
<dbReference type="InterPro" id="IPR040132">
    <property type="entry name" value="Tex1/THOC3"/>
</dbReference>
<dbReference type="PROSITE" id="PS50082">
    <property type="entry name" value="WD_REPEATS_2"/>
    <property type="match status" value="3"/>
</dbReference>
<evidence type="ECO:0000256" key="4">
    <source>
        <dbReference type="ARBA" id="ARBA00046343"/>
    </source>
</evidence>
<dbReference type="SUPFAM" id="SSF51735">
    <property type="entry name" value="NAD(P)-binding Rossmann-fold domains"/>
    <property type="match status" value="1"/>
</dbReference>
<dbReference type="EMBL" id="KB445656">
    <property type="protein sequence ID" value="EMD58455.1"/>
    <property type="molecule type" value="Genomic_DNA"/>
</dbReference>
<reference evidence="7" key="2">
    <citation type="journal article" date="2013" name="PLoS Genet.">
        <title>Comparative genome structure, secondary metabolite, and effector coding capacity across Cochliobolus pathogens.</title>
        <authorList>
            <person name="Condon B.J."/>
            <person name="Leng Y."/>
            <person name="Wu D."/>
            <person name="Bushley K.E."/>
            <person name="Ohm R.A."/>
            <person name="Otillar R."/>
            <person name="Martin J."/>
            <person name="Schackwitz W."/>
            <person name="Grimwood J."/>
            <person name="MohdZainudin N."/>
            <person name="Xue C."/>
            <person name="Wang R."/>
            <person name="Manning V.A."/>
            <person name="Dhillon B."/>
            <person name="Tu Z.J."/>
            <person name="Steffenson B.J."/>
            <person name="Salamov A."/>
            <person name="Sun H."/>
            <person name="Lowry S."/>
            <person name="LaButti K."/>
            <person name="Han J."/>
            <person name="Copeland A."/>
            <person name="Lindquist E."/>
            <person name="Barry K."/>
            <person name="Schmutz J."/>
            <person name="Baker S.E."/>
            <person name="Ciuffetti L.M."/>
            <person name="Grigoriev I.V."/>
            <person name="Zhong S."/>
            <person name="Turgeon B.G."/>
        </authorList>
    </citation>
    <scope>NUCLEOTIDE SEQUENCE [LARGE SCALE GENOMIC DNA]</scope>
    <source>
        <strain evidence="7">ND90Pr / ATCC 201652</strain>
    </source>
</reference>
<dbReference type="eggNOG" id="KOG1407">
    <property type="taxonomic scope" value="Eukaryota"/>
</dbReference>
<dbReference type="eggNOG" id="KOG1208">
    <property type="taxonomic scope" value="Eukaryota"/>
</dbReference>
<dbReference type="PRINTS" id="PR00320">
    <property type="entry name" value="GPROTEINBRPT"/>
</dbReference>
<evidence type="ECO:0000256" key="5">
    <source>
        <dbReference type="PROSITE-ProRule" id="PRU00221"/>
    </source>
</evidence>
<dbReference type="Gene3D" id="3.40.50.720">
    <property type="entry name" value="NAD(P)-binding Rossmann-like Domain"/>
    <property type="match status" value="1"/>
</dbReference>
<gene>
    <name evidence="6" type="ORF">COCSADRAFT_103777</name>
</gene>
<protein>
    <submittedName>
        <fullName evidence="6">Uncharacterized protein</fullName>
    </submittedName>
</protein>
<dbReference type="InterPro" id="IPR020472">
    <property type="entry name" value="WD40_PAC1"/>
</dbReference>
<keyword evidence="1 5" id="KW-0853">WD repeat</keyword>
<dbReference type="RefSeq" id="XP_007705902.1">
    <property type="nucleotide sequence ID" value="XM_007707712.1"/>
</dbReference>
<evidence type="ECO:0000313" key="7">
    <source>
        <dbReference type="Proteomes" id="UP000016934"/>
    </source>
</evidence>
<dbReference type="PANTHER" id="PTHR22839:SF0">
    <property type="entry name" value="THO COMPLEX SUBUNIT 3"/>
    <property type="match status" value="1"/>
</dbReference>
<feature type="repeat" description="WD" evidence="5">
    <location>
        <begin position="35"/>
        <end position="76"/>
    </location>
</feature>
<dbReference type="Proteomes" id="UP000016934">
    <property type="component" value="Unassembled WGS sequence"/>
</dbReference>
<keyword evidence="3" id="KW-0521">NADP</keyword>
<dbReference type="PRINTS" id="PR00080">
    <property type="entry name" value="SDRFAMILY"/>
</dbReference>
<dbReference type="Pfam" id="PF00400">
    <property type="entry name" value="WD40"/>
    <property type="match status" value="4"/>
</dbReference>
<dbReference type="PANTHER" id="PTHR22839">
    <property type="entry name" value="THO COMPLEX SUBUNIT 3 THO3"/>
    <property type="match status" value="1"/>
</dbReference>
<dbReference type="InterPro" id="IPR036322">
    <property type="entry name" value="WD40_repeat_dom_sf"/>
</dbReference>
<comment type="similarity">
    <text evidence="4">Belongs to the THOC3 family.</text>
</comment>
<proteinExistence type="inferred from homology"/>
<organism evidence="6 7">
    <name type="scientific">Cochliobolus sativus (strain ND90Pr / ATCC 201652)</name>
    <name type="common">Common root rot and spot blotch fungus</name>
    <name type="synonym">Bipolaris sorokiniana</name>
    <dbReference type="NCBI Taxonomy" id="665912"/>
    <lineage>
        <taxon>Eukaryota</taxon>
        <taxon>Fungi</taxon>
        <taxon>Dikarya</taxon>
        <taxon>Ascomycota</taxon>
        <taxon>Pezizomycotina</taxon>
        <taxon>Dothideomycetes</taxon>
        <taxon>Pleosporomycetidae</taxon>
        <taxon>Pleosporales</taxon>
        <taxon>Pleosporineae</taxon>
        <taxon>Pleosporaceae</taxon>
        <taxon>Bipolaris</taxon>
    </lineage>
</organism>
<dbReference type="PRINTS" id="PR00081">
    <property type="entry name" value="GDHRDH"/>
</dbReference>
<evidence type="ECO:0000256" key="1">
    <source>
        <dbReference type="ARBA" id="ARBA00022574"/>
    </source>
</evidence>
<dbReference type="OMA" id="YIRSISW"/>
<dbReference type="InterPro" id="IPR020904">
    <property type="entry name" value="Sc_DH/Rdtase_CS"/>
</dbReference>
<dbReference type="PROSITE" id="PS50294">
    <property type="entry name" value="WD_REPEATS_REGION"/>
    <property type="match status" value="2"/>
</dbReference>
<dbReference type="STRING" id="665912.M2S7T5"/>
<dbReference type="AlphaFoldDB" id="M2S7T5"/>
<dbReference type="HOGENOM" id="CLU_428381_0_0_1"/>
<dbReference type="OrthoDB" id="340259at2759"/>
<dbReference type="PROSITE" id="PS00061">
    <property type="entry name" value="ADH_SHORT"/>
    <property type="match status" value="1"/>
</dbReference>
<dbReference type="CDD" id="cd05233">
    <property type="entry name" value="SDR_c"/>
    <property type="match status" value="1"/>
</dbReference>